<dbReference type="Gene3D" id="1.10.10.60">
    <property type="entry name" value="Homeodomain-like"/>
    <property type="match status" value="1"/>
</dbReference>
<keyword evidence="8 9" id="KW-0539">Nucleus</keyword>
<proteinExistence type="inferred from homology"/>
<evidence type="ECO:0000256" key="7">
    <source>
        <dbReference type="ARBA" id="ARBA00023163"/>
    </source>
</evidence>
<dbReference type="Pfam" id="PF00046">
    <property type="entry name" value="Homeodomain"/>
    <property type="match status" value="1"/>
</dbReference>
<evidence type="ECO:0000256" key="6">
    <source>
        <dbReference type="ARBA" id="ARBA00023155"/>
    </source>
</evidence>
<dbReference type="PROSITE" id="PS50071">
    <property type="entry name" value="HOMEOBOX_2"/>
    <property type="match status" value="1"/>
</dbReference>
<feature type="region of interest" description="Disordered" evidence="11">
    <location>
        <begin position="780"/>
        <end position="812"/>
    </location>
</feature>
<gene>
    <name evidence="14" type="ORF">Tsubulata_044205</name>
</gene>
<feature type="domain" description="Homeobox" evidence="12">
    <location>
        <begin position="85"/>
        <end position="145"/>
    </location>
</feature>
<feature type="domain" description="START" evidence="13">
    <location>
        <begin position="276"/>
        <end position="513"/>
    </location>
</feature>
<dbReference type="FunFam" id="1.10.10.60:FF:000229">
    <property type="entry name" value="Homeobox-leucine zipper protein HDG1"/>
    <property type="match status" value="1"/>
</dbReference>
<evidence type="ECO:0000256" key="3">
    <source>
        <dbReference type="ARBA" id="ARBA00023015"/>
    </source>
</evidence>
<dbReference type="InterPro" id="IPR042160">
    <property type="entry name" value="HD-Zip_IV"/>
</dbReference>
<keyword evidence="6 9" id="KW-0371">Homeobox</keyword>
<keyword evidence="15" id="KW-1185">Reference proteome</keyword>
<evidence type="ECO:0000256" key="11">
    <source>
        <dbReference type="SAM" id="MobiDB-lite"/>
    </source>
</evidence>
<dbReference type="SUPFAM" id="SSF46689">
    <property type="entry name" value="Homeodomain-like"/>
    <property type="match status" value="1"/>
</dbReference>
<dbReference type="InterPro" id="IPR017970">
    <property type="entry name" value="Homeobox_CS"/>
</dbReference>
<dbReference type="EMBL" id="JAKUCV010005177">
    <property type="protein sequence ID" value="KAJ4832212.1"/>
    <property type="molecule type" value="Genomic_DNA"/>
</dbReference>
<dbReference type="SMART" id="SM00234">
    <property type="entry name" value="START"/>
    <property type="match status" value="1"/>
</dbReference>
<dbReference type="Pfam" id="PF25797">
    <property type="entry name" value="PDF2_C"/>
    <property type="match status" value="1"/>
</dbReference>
<name>A0A9Q0FIT4_9ROSI</name>
<reference evidence="14" key="1">
    <citation type="submission" date="2022-02" db="EMBL/GenBank/DDBJ databases">
        <authorList>
            <person name="Henning P.M."/>
            <person name="McCubbin A.G."/>
            <person name="Shore J.S."/>
        </authorList>
    </citation>
    <scope>NUCLEOTIDE SEQUENCE</scope>
    <source>
        <strain evidence="14">F60SS</strain>
        <tissue evidence="14">Leaves</tissue>
    </source>
</reference>
<dbReference type="SMART" id="SM00389">
    <property type="entry name" value="HOX"/>
    <property type="match status" value="1"/>
</dbReference>
<dbReference type="Proteomes" id="UP001141552">
    <property type="component" value="Unassembled WGS sequence"/>
</dbReference>
<dbReference type="PROSITE" id="PS00027">
    <property type="entry name" value="HOMEOBOX_1"/>
    <property type="match status" value="1"/>
</dbReference>
<dbReference type="InterPro" id="IPR009057">
    <property type="entry name" value="Homeodomain-like_sf"/>
</dbReference>
<sequence>MFGDCQVMQNMGGNVVSSESLFSPIGKPNFNFMPNMPFNPFPPIPKEESGLLICGKEEMDSGSGSEQAEERSGNELEINTTEEPPNKKKRYHRHTARQIQEMEALFKECPHPDDKQRMKLSQDLGLKPRQVKFWFQNRRTQMKAQQDRSDNIILRAENDSLKNDNYRLQAELRNLVCPNCGGPAIIGAIPFEELRLENARLREELDRACSIASRYSGRPIQTMTPPPHLVPPSLDLDMNIYSRQFPESLGPCGEMMPLPMLPEPSSFQDAGHAALMDEQKSLAMELAISSMDELVKLCHKNEPLWLKNNENGKEVLNLEEHARMFPWALNLKHHSGECRTEASRDSAVVFLNSLNLVDAFLDANKWAELFPSIVSRAKTVQVITGSASGSSGSLHLIHAELQALSPLVPTREAHFLRFCQQNVEEGSWVIVDFPVDSFCDNIQPSFPVYRRQPSGCVIQDMPNGYSRVTWVEHAEIEEKPIHPIFSHFVYSGMAFGAHRWLAVLQRQCERVASLMARNISDLGVIPTPEARKNIMRLSQRMIRTFCLNISTCGGQSWTALSDSSDDTVRITTRKITEPGQPTGVILCAVSTTWLPYSHHQVFDFLRDEKRRSQLDVLSNGNALQEVAHIANGSHPGNCISLLRINVASNSSQHLELMLQESCTDQSGSLVVYTNVDVDSIQLAMSGEDLSCIPLLPLGFVIVPVDQSSSTRSINGNGGSIPSSDDPANNNNSSGCLLTVGLQVLASNIPSAKLNLSSVTAINNHLCNTVHQISAALSTTTTMTPTSSSCPPDNGISTTVGSGTELPAGPSHE</sequence>
<dbReference type="PANTHER" id="PTHR45654:SF11">
    <property type="entry name" value="HOMEOBOX-LEUCINE ZIPPER PROTEIN HDG5"/>
    <property type="match status" value="1"/>
</dbReference>
<dbReference type="InterPro" id="IPR023393">
    <property type="entry name" value="START-like_dom_sf"/>
</dbReference>
<dbReference type="GO" id="GO:0000981">
    <property type="term" value="F:DNA-binding transcription factor activity, RNA polymerase II-specific"/>
    <property type="evidence" value="ECO:0007669"/>
    <property type="project" value="InterPro"/>
</dbReference>
<organism evidence="14 15">
    <name type="scientific">Turnera subulata</name>
    <dbReference type="NCBI Taxonomy" id="218843"/>
    <lineage>
        <taxon>Eukaryota</taxon>
        <taxon>Viridiplantae</taxon>
        <taxon>Streptophyta</taxon>
        <taxon>Embryophyta</taxon>
        <taxon>Tracheophyta</taxon>
        <taxon>Spermatophyta</taxon>
        <taxon>Magnoliopsida</taxon>
        <taxon>eudicotyledons</taxon>
        <taxon>Gunneridae</taxon>
        <taxon>Pentapetalae</taxon>
        <taxon>rosids</taxon>
        <taxon>fabids</taxon>
        <taxon>Malpighiales</taxon>
        <taxon>Passifloraceae</taxon>
        <taxon>Turnera</taxon>
    </lineage>
</organism>
<dbReference type="CDD" id="cd08875">
    <property type="entry name" value="START_ArGLABRA2_like"/>
    <property type="match status" value="1"/>
</dbReference>
<dbReference type="InterPro" id="IPR057993">
    <property type="entry name" value="HD-Zip_IV_C"/>
</dbReference>
<dbReference type="InterPro" id="IPR001356">
    <property type="entry name" value="HD"/>
</dbReference>
<evidence type="ECO:0000256" key="8">
    <source>
        <dbReference type="ARBA" id="ARBA00023242"/>
    </source>
</evidence>
<dbReference type="GO" id="GO:0008289">
    <property type="term" value="F:lipid binding"/>
    <property type="evidence" value="ECO:0007669"/>
    <property type="project" value="InterPro"/>
</dbReference>
<keyword evidence="7" id="KW-0804">Transcription</keyword>
<dbReference type="Gene3D" id="3.30.530.20">
    <property type="match status" value="1"/>
</dbReference>
<dbReference type="Pfam" id="PF01852">
    <property type="entry name" value="START"/>
    <property type="match status" value="1"/>
</dbReference>
<keyword evidence="5 9" id="KW-0238">DNA-binding</keyword>
<feature type="DNA-binding region" description="Homeobox" evidence="9">
    <location>
        <begin position="87"/>
        <end position="146"/>
    </location>
</feature>
<evidence type="ECO:0000256" key="2">
    <source>
        <dbReference type="ARBA" id="ARBA00006789"/>
    </source>
</evidence>
<keyword evidence="3" id="KW-0805">Transcription regulation</keyword>
<dbReference type="GO" id="GO:0005634">
    <property type="term" value="C:nucleus"/>
    <property type="evidence" value="ECO:0007669"/>
    <property type="project" value="UniProtKB-SubCell"/>
</dbReference>
<accession>A0A9Q0FIT4</accession>
<dbReference type="CDD" id="cd00086">
    <property type="entry name" value="homeodomain"/>
    <property type="match status" value="1"/>
</dbReference>
<evidence type="ECO:0000259" key="12">
    <source>
        <dbReference type="PROSITE" id="PS50071"/>
    </source>
</evidence>
<evidence type="ECO:0000259" key="13">
    <source>
        <dbReference type="PROSITE" id="PS50848"/>
    </source>
</evidence>
<comment type="similarity">
    <text evidence="2">Belongs to the HD-ZIP homeobox family. Class IV subfamily.</text>
</comment>
<evidence type="ECO:0000313" key="15">
    <source>
        <dbReference type="Proteomes" id="UP001141552"/>
    </source>
</evidence>
<dbReference type="OrthoDB" id="6159439at2759"/>
<evidence type="ECO:0000256" key="9">
    <source>
        <dbReference type="PROSITE-ProRule" id="PRU00108"/>
    </source>
</evidence>
<feature type="region of interest" description="Disordered" evidence="11">
    <location>
        <begin position="57"/>
        <end position="94"/>
    </location>
</feature>
<dbReference type="AlphaFoldDB" id="A0A9Q0FIT4"/>
<dbReference type="PROSITE" id="PS50848">
    <property type="entry name" value="START"/>
    <property type="match status" value="1"/>
</dbReference>
<evidence type="ECO:0000256" key="4">
    <source>
        <dbReference type="ARBA" id="ARBA00023054"/>
    </source>
</evidence>
<evidence type="ECO:0008006" key="16">
    <source>
        <dbReference type="Google" id="ProtNLM"/>
    </source>
</evidence>
<dbReference type="GO" id="GO:0003677">
    <property type="term" value="F:DNA binding"/>
    <property type="evidence" value="ECO:0007669"/>
    <property type="project" value="UniProtKB-UniRule"/>
</dbReference>
<comment type="subcellular location">
    <subcellularLocation>
        <location evidence="1 9 10">Nucleus</location>
    </subcellularLocation>
</comment>
<reference evidence="14" key="2">
    <citation type="journal article" date="2023" name="Plants (Basel)">
        <title>Annotation of the Turnera subulata (Passifloraceae) Draft Genome Reveals the S-Locus Evolved after the Divergence of Turneroideae from Passifloroideae in a Stepwise Manner.</title>
        <authorList>
            <person name="Henning P.M."/>
            <person name="Roalson E.H."/>
            <person name="Mir W."/>
            <person name="McCubbin A.G."/>
            <person name="Shore J.S."/>
        </authorList>
    </citation>
    <scope>NUCLEOTIDE SEQUENCE</scope>
    <source>
        <strain evidence="14">F60SS</strain>
    </source>
</reference>
<comment type="caution">
    <text evidence="14">The sequence shown here is derived from an EMBL/GenBank/DDBJ whole genome shotgun (WGS) entry which is preliminary data.</text>
</comment>
<dbReference type="InterPro" id="IPR002913">
    <property type="entry name" value="START_lipid-bd_dom"/>
</dbReference>
<evidence type="ECO:0000256" key="10">
    <source>
        <dbReference type="RuleBase" id="RU000682"/>
    </source>
</evidence>
<protein>
    <recommendedName>
        <fullName evidence="16">Homeobox domain-containing protein</fullName>
    </recommendedName>
</protein>
<keyword evidence="4" id="KW-0175">Coiled coil</keyword>
<dbReference type="PANTHER" id="PTHR45654">
    <property type="entry name" value="HOMEOBOX-LEUCINE ZIPPER PROTEIN MERISTEM L1"/>
    <property type="match status" value="1"/>
</dbReference>
<dbReference type="SUPFAM" id="SSF55961">
    <property type="entry name" value="Bet v1-like"/>
    <property type="match status" value="2"/>
</dbReference>
<evidence type="ECO:0000256" key="1">
    <source>
        <dbReference type="ARBA" id="ARBA00004123"/>
    </source>
</evidence>
<evidence type="ECO:0000256" key="5">
    <source>
        <dbReference type="ARBA" id="ARBA00023125"/>
    </source>
</evidence>
<evidence type="ECO:0000313" key="14">
    <source>
        <dbReference type="EMBL" id="KAJ4832212.1"/>
    </source>
</evidence>
<feature type="compositionally biased region" description="Low complexity" evidence="11">
    <location>
        <begin position="780"/>
        <end position="791"/>
    </location>
</feature>